<evidence type="ECO:0000313" key="4">
    <source>
        <dbReference type="Proteomes" id="UP000464178"/>
    </source>
</evidence>
<evidence type="ECO:0000313" key="3">
    <source>
        <dbReference type="EMBL" id="VTR98410.1"/>
    </source>
</evidence>
<proteinExistence type="predicted"/>
<protein>
    <submittedName>
        <fullName evidence="3">Uncharacterized protein</fullName>
    </submittedName>
</protein>
<evidence type="ECO:0000256" key="1">
    <source>
        <dbReference type="SAM" id="MobiDB-lite"/>
    </source>
</evidence>
<keyword evidence="2" id="KW-0812">Transmembrane</keyword>
<dbReference type="EMBL" id="LR593886">
    <property type="protein sequence ID" value="VTR98410.1"/>
    <property type="molecule type" value="Genomic_DNA"/>
</dbReference>
<dbReference type="KEGG" id="gms:SOIL9_02840"/>
<gene>
    <name evidence="3" type="ORF">SOIL9_02840</name>
</gene>
<reference evidence="3 4" key="1">
    <citation type="submission" date="2019-05" db="EMBL/GenBank/DDBJ databases">
        <authorList>
            <consortium name="Science for Life Laboratories"/>
        </authorList>
    </citation>
    <scope>NUCLEOTIDE SEQUENCE [LARGE SCALE GENOMIC DNA]</scope>
    <source>
        <strain evidence="3">Soil9</strain>
    </source>
</reference>
<feature type="region of interest" description="Disordered" evidence="1">
    <location>
        <begin position="61"/>
        <end position="97"/>
    </location>
</feature>
<accession>A0A6P2DDH6</accession>
<sequence>MRHNLPVVEESYLTIRVVIEMIRLPALLVLVACVFGCSKKGKPPEAQEPGEAVAAVPASANPRIGATSPGKATDSAQTVSPSPVIENPISTDGKKTEADARAWVQTKIDATLKDGPAPAFIMTTETGNPNNPKAALPFKRFNPELGKLFGEFFDDIHSETIRSIKIEHCVKLRRGEFCPLVEEDAFLVHVTIEGDKGTDRCVRSMHFMNDTQLAKRIAYRRKVGYPDVMPGDEDWSSAYTSIYSPSYAENVRRINEYRRKK</sequence>
<organism evidence="3 4">
    <name type="scientific">Gemmata massiliana</name>
    <dbReference type="NCBI Taxonomy" id="1210884"/>
    <lineage>
        <taxon>Bacteria</taxon>
        <taxon>Pseudomonadati</taxon>
        <taxon>Planctomycetota</taxon>
        <taxon>Planctomycetia</taxon>
        <taxon>Gemmatales</taxon>
        <taxon>Gemmataceae</taxon>
        <taxon>Gemmata</taxon>
    </lineage>
</organism>
<dbReference type="Proteomes" id="UP000464178">
    <property type="component" value="Chromosome"/>
</dbReference>
<keyword evidence="4" id="KW-1185">Reference proteome</keyword>
<keyword evidence="2" id="KW-0472">Membrane</keyword>
<evidence type="ECO:0000256" key="2">
    <source>
        <dbReference type="SAM" id="Phobius"/>
    </source>
</evidence>
<keyword evidence="2" id="KW-1133">Transmembrane helix</keyword>
<feature type="transmembrane region" description="Helical" evidence="2">
    <location>
        <begin position="12"/>
        <end position="35"/>
    </location>
</feature>
<dbReference type="AlphaFoldDB" id="A0A6P2DDH6"/>
<name>A0A6P2DDH6_9BACT</name>